<name>A0A4R3KWK0_9SPHI</name>
<sequence>MVARKKTFTHLGNQKEASMVAIDGKQPSRRTAVAECTVRLPPALEQALKDNELYTPKGAVFETARIAGIMGVKKTADLIPLCHTILIEKCSLDFRLEEGGTVVIRCTVGTTGKTGVEMEALTGAGIAALTVYDMCKAVSQEIIIGPLQLLEKTGGQSDYKKENNG</sequence>
<feature type="domain" description="Molybdopterin cofactor biosynthesis C (MoaC)" evidence="7">
    <location>
        <begin position="19"/>
        <end position="155"/>
    </location>
</feature>
<proteinExistence type="predicted"/>
<dbReference type="Pfam" id="PF01967">
    <property type="entry name" value="MoaC"/>
    <property type="match status" value="1"/>
</dbReference>
<reference evidence="8 9" key="1">
    <citation type="submission" date="2019-03" db="EMBL/GenBank/DDBJ databases">
        <title>Genomic Encyclopedia of Type Strains, Phase IV (KMG-IV): sequencing the most valuable type-strain genomes for metagenomic binning, comparative biology and taxonomic classification.</title>
        <authorList>
            <person name="Goeker M."/>
        </authorList>
    </citation>
    <scope>NUCLEOTIDE SEQUENCE [LARGE SCALE GENOMIC DNA]</scope>
    <source>
        <strain evidence="8 9">DSM 21100</strain>
    </source>
</reference>
<evidence type="ECO:0000313" key="9">
    <source>
        <dbReference type="Proteomes" id="UP000295807"/>
    </source>
</evidence>
<accession>A0A4R3KWK0</accession>
<dbReference type="InterPro" id="IPR050105">
    <property type="entry name" value="MoCo_biosynth_MoaA/MoaC"/>
</dbReference>
<dbReference type="GO" id="GO:0006777">
    <property type="term" value="P:Mo-molybdopterin cofactor biosynthetic process"/>
    <property type="evidence" value="ECO:0007669"/>
    <property type="project" value="UniProtKB-KW"/>
</dbReference>
<comment type="caution">
    <text evidence="8">The sequence shown here is derived from an EMBL/GenBank/DDBJ whole genome shotgun (WGS) entry which is preliminary data.</text>
</comment>
<dbReference type="SUPFAM" id="SSF55040">
    <property type="entry name" value="Molybdenum cofactor biosynthesis protein C, MoaC"/>
    <property type="match status" value="1"/>
</dbReference>
<dbReference type="AlphaFoldDB" id="A0A4R3KWK0"/>
<dbReference type="InterPro" id="IPR047594">
    <property type="entry name" value="MoaC_bact/euk"/>
</dbReference>
<dbReference type="UniPathway" id="UPA00344"/>
<dbReference type="InterPro" id="IPR036522">
    <property type="entry name" value="MoaC_sf"/>
</dbReference>
<evidence type="ECO:0000259" key="7">
    <source>
        <dbReference type="Pfam" id="PF01967"/>
    </source>
</evidence>
<comment type="pathway">
    <text evidence="2">Cofactor biosynthesis; molybdopterin biosynthesis.</text>
</comment>
<keyword evidence="4" id="KW-0501">Molybdenum cofactor biosynthesis</keyword>
<comment type="function">
    <text evidence="6">Catalyzes the conversion of (8S)-3',8-cyclo-7,8-dihydroguanosine 5'-triphosphate to cyclic pyranopterin monophosphate (cPMP).</text>
</comment>
<dbReference type="NCBIfam" id="NF006870">
    <property type="entry name" value="PRK09364.1"/>
    <property type="match status" value="1"/>
</dbReference>
<organism evidence="8 9">
    <name type="scientific">Anseongella ginsenosidimutans</name>
    <dbReference type="NCBI Taxonomy" id="496056"/>
    <lineage>
        <taxon>Bacteria</taxon>
        <taxon>Pseudomonadati</taxon>
        <taxon>Bacteroidota</taxon>
        <taxon>Sphingobacteriia</taxon>
        <taxon>Sphingobacteriales</taxon>
        <taxon>Sphingobacteriaceae</taxon>
        <taxon>Anseongella</taxon>
    </lineage>
</organism>
<dbReference type="EC" id="4.6.1.17" evidence="3"/>
<dbReference type="InterPro" id="IPR023045">
    <property type="entry name" value="MoaC"/>
</dbReference>
<dbReference type="InterPro" id="IPR002820">
    <property type="entry name" value="Mopterin_CF_biosynth-C_dom"/>
</dbReference>
<dbReference type="RefSeq" id="WP_132127622.1">
    <property type="nucleotide sequence ID" value="NZ_CP042432.1"/>
</dbReference>
<protein>
    <recommendedName>
        <fullName evidence="3">cyclic pyranopterin monophosphate synthase</fullName>
        <ecNumber evidence="3">4.6.1.17</ecNumber>
    </recommendedName>
</protein>
<gene>
    <name evidence="8" type="ORF">EDD80_101366</name>
</gene>
<dbReference type="PANTHER" id="PTHR22960">
    <property type="entry name" value="MOLYBDOPTERIN COFACTOR SYNTHESIS PROTEIN A"/>
    <property type="match status" value="1"/>
</dbReference>
<evidence type="ECO:0000313" key="8">
    <source>
        <dbReference type="EMBL" id="TCS90167.1"/>
    </source>
</evidence>
<dbReference type="GO" id="GO:0061799">
    <property type="term" value="F:cyclic pyranopterin monophosphate synthase activity"/>
    <property type="evidence" value="ECO:0007669"/>
    <property type="project" value="UniProtKB-EC"/>
</dbReference>
<dbReference type="GO" id="GO:0061798">
    <property type="term" value="F:GTP 3',8'-cyclase activity"/>
    <property type="evidence" value="ECO:0007669"/>
    <property type="project" value="TreeGrafter"/>
</dbReference>
<comment type="catalytic activity">
    <reaction evidence="1">
        <text>(8S)-3',8-cyclo-7,8-dihydroguanosine 5'-triphosphate = cyclic pyranopterin phosphate + diphosphate</text>
        <dbReference type="Rhea" id="RHEA:49580"/>
        <dbReference type="ChEBI" id="CHEBI:33019"/>
        <dbReference type="ChEBI" id="CHEBI:59648"/>
        <dbReference type="ChEBI" id="CHEBI:131766"/>
        <dbReference type="EC" id="4.6.1.17"/>
    </reaction>
</comment>
<evidence type="ECO:0000256" key="1">
    <source>
        <dbReference type="ARBA" id="ARBA00001637"/>
    </source>
</evidence>
<evidence type="ECO:0000256" key="6">
    <source>
        <dbReference type="ARBA" id="ARBA00055087"/>
    </source>
</evidence>
<keyword evidence="9" id="KW-1185">Reference proteome</keyword>
<dbReference type="NCBIfam" id="TIGR00581">
    <property type="entry name" value="moaC"/>
    <property type="match status" value="1"/>
</dbReference>
<dbReference type="Gene3D" id="3.30.70.640">
    <property type="entry name" value="Molybdopterin cofactor biosynthesis C (MoaC) domain"/>
    <property type="match status" value="1"/>
</dbReference>
<dbReference type="PANTHER" id="PTHR22960:SF0">
    <property type="entry name" value="MOLYBDENUM COFACTOR BIOSYNTHESIS PROTEIN 1"/>
    <property type="match status" value="1"/>
</dbReference>
<dbReference type="OrthoDB" id="9794429at2"/>
<evidence type="ECO:0000256" key="4">
    <source>
        <dbReference type="ARBA" id="ARBA00023150"/>
    </source>
</evidence>
<dbReference type="CDD" id="cd01420">
    <property type="entry name" value="MoaC_PE"/>
    <property type="match status" value="1"/>
</dbReference>
<keyword evidence="5" id="KW-0456">Lyase</keyword>
<evidence type="ECO:0000256" key="5">
    <source>
        <dbReference type="ARBA" id="ARBA00023239"/>
    </source>
</evidence>
<evidence type="ECO:0000256" key="3">
    <source>
        <dbReference type="ARBA" id="ARBA00012575"/>
    </source>
</evidence>
<evidence type="ECO:0000256" key="2">
    <source>
        <dbReference type="ARBA" id="ARBA00005046"/>
    </source>
</evidence>
<dbReference type="Proteomes" id="UP000295807">
    <property type="component" value="Unassembled WGS sequence"/>
</dbReference>
<dbReference type="EMBL" id="SMAD01000001">
    <property type="protein sequence ID" value="TCS90167.1"/>
    <property type="molecule type" value="Genomic_DNA"/>
</dbReference>